<dbReference type="EMBL" id="CACSLK010030336">
    <property type="protein sequence ID" value="CAA0837727.1"/>
    <property type="molecule type" value="Genomic_DNA"/>
</dbReference>
<dbReference type="Proteomes" id="UP001153555">
    <property type="component" value="Unassembled WGS sequence"/>
</dbReference>
<dbReference type="PANTHER" id="PTHR48449:SF1">
    <property type="entry name" value="DUF1985 DOMAIN-CONTAINING PROTEIN"/>
    <property type="match status" value="1"/>
</dbReference>
<sequence>MTVYVLQRFDAQAYYNGKLLLALFGREVIVDGAREKEHWYRIGGKNYKFGKVEFCQITGLKFGGSSFIPDEHESIPPPENGVYRHHYYGKSVVDAHLLNDFKNGSFAEYPDDALKVAHILVVHYFFFAPDPSSTVPLWLWSLVDEPEMFRMFPWGAYVFQRLHHYLDDVICAPEDGSDVQFNIHAYLMPLQKQATEEEKGWIHYGKVFEEVS</sequence>
<reference evidence="2" key="1">
    <citation type="submission" date="2019-12" db="EMBL/GenBank/DDBJ databases">
        <authorList>
            <person name="Scholes J."/>
        </authorList>
    </citation>
    <scope>NUCLEOTIDE SEQUENCE</scope>
</reference>
<gene>
    <name evidence="2" type="ORF">SHERM_00415</name>
</gene>
<protein>
    <recommendedName>
        <fullName evidence="1">DUF1985 domain-containing protein</fullName>
    </recommendedName>
</protein>
<accession>A0A9N7NTL1</accession>
<proteinExistence type="predicted"/>
<dbReference type="InterPro" id="IPR015410">
    <property type="entry name" value="DUF1985"/>
</dbReference>
<dbReference type="Pfam" id="PF09331">
    <property type="entry name" value="DUF1985"/>
    <property type="match status" value="1"/>
</dbReference>
<name>A0A9N7NTL1_STRHE</name>
<evidence type="ECO:0000313" key="3">
    <source>
        <dbReference type="Proteomes" id="UP001153555"/>
    </source>
</evidence>
<evidence type="ECO:0000313" key="2">
    <source>
        <dbReference type="EMBL" id="CAA0837727.1"/>
    </source>
</evidence>
<dbReference type="OrthoDB" id="913743at2759"/>
<keyword evidence="3" id="KW-1185">Reference proteome</keyword>
<comment type="caution">
    <text evidence="2">The sequence shown here is derived from an EMBL/GenBank/DDBJ whole genome shotgun (WGS) entry which is preliminary data.</text>
</comment>
<dbReference type="PANTHER" id="PTHR48449">
    <property type="entry name" value="DUF1985 DOMAIN-CONTAINING PROTEIN"/>
    <property type="match status" value="1"/>
</dbReference>
<evidence type="ECO:0000259" key="1">
    <source>
        <dbReference type="Pfam" id="PF09331"/>
    </source>
</evidence>
<organism evidence="2 3">
    <name type="scientific">Striga hermonthica</name>
    <name type="common">Purple witchweed</name>
    <name type="synonym">Buchnera hermonthica</name>
    <dbReference type="NCBI Taxonomy" id="68872"/>
    <lineage>
        <taxon>Eukaryota</taxon>
        <taxon>Viridiplantae</taxon>
        <taxon>Streptophyta</taxon>
        <taxon>Embryophyta</taxon>
        <taxon>Tracheophyta</taxon>
        <taxon>Spermatophyta</taxon>
        <taxon>Magnoliopsida</taxon>
        <taxon>eudicotyledons</taxon>
        <taxon>Gunneridae</taxon>
        <taxon>Pentapetalae</taxon>
        <taxon>asterids</taxon>
        <taxon>lamiids</taxon>
        <taxon>Lamiales</taxon>
        <taxon>Orobanchaceae</taxon>
        <taxon>Buchnereae</taxon>
        <taxon>Striga</taxon>
    </lineage>
</organism>
<dbReference type="AlphaFoldDB" id="A0A9N7NTL1"/>
<feature type="domain" description="DUF1985" evidence="1">
    <location>
        <begin position="32"/>
        <end position="162"/>
    </location>
</feature>